<evidence type="ECO:0000256" key="1">
    <source>
        <dbReference type="ARBA" id="ARBA00001946"/>
    </source>
</evidence>
<dbReference type="PANTHER" id="PTHR11839">
    <property type="entry name" value="UDP/ADP-SUGAR PYROPHOSPHATASE"/>
    <property type="match status" value="1"/>
</dbReference>
<evidence type="ECO:0000256" key="3">
    <source>
        <dbReference type="SAM" id="MobiDB-lite"/>
    </source>
</evidence>
<dbReference type="GO" id="GO:0016787">
    <property type="term" value="F:hydrolase activity"/>
    <property type="evidence" value="ECO:0007669"/>
    <property type="project" value="UniProtKB-KW"/>
</dbReference>
<feature type="region of interest" description="Disordered" evidence="3">
    <location>
        <begin position="1"/>
        <end position="24"/>
    </location>
</feature>
<dbReference type="Gene3D" id="3.90.79.10">
    <property type="entry name" value="Nucleoside Triphosphate Pyrophosphohydrolase"/>
    <property type="match status" value="1"/>
</dbReference>
<dbReference type="PANTHER" id="PTHR11839:SF18">
    <property type="entry name" value="NUDIX HYDROLASE DOMAIN-CONTAINING PROTEIN"/>
    <property type="match status" value="1"/>
</dbReference>
<dbReference type="Proteomes" id="UP000595001">
    <property type="component" value="Chromosome"/>
</dbReference>
<dbReference type="RefSeq" id="WP_198060166.1">
    <property type="nucleotide sequence ID" value="NZ_CP065856.1"/>
</dbReference>
<feature type="compositionally biased region" description="Low complexity" evidence="3">
    <location>
        <begin position="12"/>
        <end position="24"/>
    </location>
</feature>
<comment type="cofactor">
    <cofactor evidence="1">
        <name>Mg(2+)</name>
        <dbReference type="ChEBI" id="CHEBI:18420"/>
    </cofactor>
</comment>
<dbReference type="CDD" id="cd03424">
    <property type="entry name" value="NUDIX_ADPRase_Nudt5_UGPPase_Nudt14"/>
    <property type="match status" value="1"/>
</dbReference>
<dbReference type="InterPro" id="IPR015797">
    <property type="entry name" value="NUDIX_hydrolase-like_dom_sf"/>
</dbReference>
<dbReference type="Pfam" id="PF00293">
    <property type="entry name" value="NUDIX"/>
    <property type="match status" value="1"/>
</dbReference>
<dbReference type="InterPro" id="IPR000086">
    <property type="entry name" value="NUDIX_hydrolase_dom"/>
</dbReference>
<accession>A0A7T3KTV5</accession>
<dbReference type="AlphaFoldDB" id="A0A7T3KTV5"/>
<gene>
    <name evidence="5" type="ORF">I7X12_11185</name>
</gene>
<dbReference type="GO" id="GO:0019693">
    <property type="term" value="P:ribose phosphate metabolic process"/>
    <property type="evidence" value="ECO:0007669"/>
    <property type="project" value="TreeGrafter"/>
</dbReference>
<evidence type="ECO:0000259" key="4">
    <source>
        <dbReference type="PROSITE" id="PS51462"/>
    </source>
</evidence>
<keyword evidence="6" id="KW-1185">Reference proteome</keyword>
<evidence type="ECO:0000256" key="2">
    <source>
        <dbReference type="ARBA" id="ARBA00022801"/>
    </source>
</evidence>
<dbReference type="KEGG" id="hlt:I7X12_11185"/>
<dbReference type="PROSITE" id="PS51462">
    <property type="entry name" value="NUDIX"/>
    <property type="match status" value="1"/>
</dbReference>
<dbReference type="GO" id="GO:0006753">
    <property type="term" value="P:nucleoside phosphate metabolic process"/>
    <property type="evidence" value="ECO:0007669"/>
    <property type="project" value="TreeGrafter"/>
</dbReference>
<protein>
    <submittedName>
        <fullName evidence="5">NUDIX hydrolase</fullName>
    </submittedName>
</protein>
<dbReference type="OrthoDB" id="40462at2157"/>
<organism evidence="5 6">
    <name type="scientific">Halosimplex litoreum</name>
    <dbReference type="NCBI Taxonomy" id="1198301"/>
    <lineage>
        <taxon>Archaea</taxon>
        <taxon>Methanobacteriati</taxon>
        <taxon>Methanobacteriota</taxon>
        <taxon>Stenosarchaea group</taxon>
        <taxon>Halobacteria</taxon>
        <taxon>Halobacteriales</taxon>
        <taxon>Haloarculaceae</taxon>
        <taxon>Halosimplex</taxon>
    </lineage>
</organism>
<name>A0A7T3KTV5_9EURY</name>
<sequence>MTDDGEPAEPTPASAADLADPPADAGADWALLDTEVVWENPYFSAGYDEYRQPDGAVSRYYWIDPGDFVAVVAETAGGDLLLLEQYDARLDRSLLTVPGGAVDDGESFVDAGVRELREETGFRAGEAELLEVFEPTAWTRMRQAVVYATDLVPGAVDREGGEDIEVFAVPAEEAVAAVRSRDVPFAAPLTSLLVARDEGLL</sequence>
<dbReference type="SUPFAM" id="SSF55811">
    <property type="entry name" value="Nudix"/>
    <property type="match status" value="1"/>
</dbReference>
<proteinExistence type="predicted"/>
<evidence type="ECO:0000313" key="6">
    <source>
        <dbReference type="Proteomes" id="UP000595001"/>
    </source>
</evidence>
<reference evidence="5 6" key="1">
    <citation type="submission" date="2020-12" db="EMBL/GenBank/DDBJ databases">
        <title>Halosimplex halophilum sp. nov. and Halosimplex salinum sp. nov., two new members of the genus Halosimplex.</title>
        <authorList>
            <person name="Cui H.L."/>
        </authorList>
    </citation>
    <scope>NUCLEOTIDE SEQUENCE [LARGE SCALE GENOMIC DNA]</scope>
    <source>
        <strain evidence="5 6">YGH94</strain>
    </source>
</reference>
<evidence type="ECO:0000313" key="5">
    <source>
        <dbReference type="EMBL" id="QPV61333.1"/>
    </source>
</evidence>
<keyword evidence="2 5" id="KW-0378">Hydrolase</keyword>
<dbReference type="EMBL" id="CP065856">
    <property type="protein sequence ID" value="QPV61333.1"/>
    <property type="molecule type" value="Genomic_DNA"/>
</dbReference>
<feature type="domain" description="Nudix hydrolase" evidence="4">
    <location>
        <begin position="62"/>
        <end position="191"/>
    </location>
</feature>
<dbReference type="GeneID" id="60589064"/>